<accession>A0A2H3CCR4</accession>
<protein>
    <submittedName>
        <fullName evidence="2">Uncharacterized protein</fullName>
    </submittedName>
</protein>
<feature type="region of interest" description="Disordered" evidence="1">
    <location>
        <begin position="121"/>
        <end position="142"/>
    </location>
</feature>
<organism evidence="2 3">
    <name type="scientific">Armillaria solidipes</name>
    <dbReference type="NCBI Taxonomy" id="1076256"/>
    <lineage>
        <taxon>Eukaryota</taxon>
        <taxon>Fungi</taxon>
        <taxon>Dikarya</taxon>
        <taxon>Basidiomycota</taxon>
        <taxon>Agaricomycotina</taxon>
        <taxon>Agaricomycetes</taxon>
        <taxon>Agaricomycetidae</taxon>
        <taxon>Agaricales</taxon>
        <taxon>Marasmiineae</taxon>
        <taxon>Physalacriaceae</taxon>
        <taxon>Armillaria</taxon>
    </lineage>
</organism>
<name>A0A2H3CCR4_9AGAR</name>
<evidence type="ECO:0000313" key="2">
    <source>
        <dbReference type="EMBL" id="PBK73933.1"/>
    </source>
</evidence>
<feature type="region of interest" description="Disordered" evidence="1">
    <location>
        <begin position="65"/>
        <end position="88"/>
    </location>
</feature>
<dbReference type="AlphaFoldDB" id="A0A2H3CCR4"/>
<dbReference type="EMBL" id="KZ293419">
    <property type="protein sequence ID" value="PBK73933.1"/>
    <property type="molecule type" value="Genomic_DNA"/>
</dbReference>
<proteinExistence type="predicted"/>
<sequence length="142" mass="15905">MRNRRINSVLACSSRSAGSLFRKTRHYRTDRDHSITSLELSSFIRPSTMTHPSIKLPSPLFSSSLPEFPSPPLTTSGPSVTSPEPSSAVSIHQRRGFNFRLTLHLPQRDAVSPHIVPVLPKGHLQPHVSNLPRRTSRKRVQT</sequence>
<reference evidence="3" key="1">
    <citation type="journal article" date="2017" name="Nat. Ecol. Evol.">
        <title>Genome expansion and lineage-specific genetic innovations in the forest pathogenic fungi Armillaria.</title>
        <authorList>
            <person name="Sipos G."/>
            <person name="Prasanna A.N."/>
            <person name="Walter M.C."/>
            <person name="O'Connor E."/>
            <person name="Balint B."/>
            <person name="Krizsan K."/>
            <person name="Kiss B."/>
            <person name="Hess J."/>
            <person name="Varga T."/>
            <person name="Slot J."/>
            <person name="Riley R."/>
            <person name="Boka B."/>
            <person name="Rigling D."/>
            <person name="Barry K."/>
            <person name="Lee J."/>
            <person name="Mihaltcheva S."/>
            <person name="LaButti K."/>
            <person name="Lipzen A."/>
            <person name="Waldron R."/>
            <person name="Moloney N.M."/>
            <person name="Sperisen C."/>
            <person name="Kredics L."/>
            <person name="Vagvoelgyi C."/>
            <person name="Patrignani A."/>
            <person name="Fitzpatrick D."/>
            <person name="Nagy I."/>
            <person name="Doyle S."/>
            <person name="Anderson J.B."/>
            <person name="Grigoriev I.V."/>
            <person name="Gueldener U."/>
            <person name="Muensterkoetter M."/>
            <person name="Nagy L.G."/>
        </authorList>
    </citation>
    <scope>NUCLEOTIDE SEQUENCE [LARGE SCALE GENOMIC DNA]</scope>
    <source>
        <strain evidence="3">28-4</strain>
    </source>
</reference>
<evidence type="ECO:0000313" key="3">
    <source>
        <dbReference type="Proteomes" id="UP000218334"/>
    </source>
</evidence>
<feature type="compositionally biased region" description="Polar residues" evidence="1">
    <location>
        <begin position="77"/>
        <end position="88"/>
    </location>
</feature>
<keyword evidence="3" id="KW-1185">Reference proteome</keyword>
<evidence type="ECO:0000256" key="1">
    <source>
        <dbReference type="SAM" id="MobiDB-lite"/>
    </source>
</evidence>
<dbReference type="Proteomes" id="UP000218334">
    <property type="component" value="Unassembled WGS sequence"/>
</dbReference>
<gene>
    <name evidence="2" type="ORF">ARMSODRAFT_564946</name>
</gene>